<dbReference type="Proteomes" id="UP001251870">
    <property type="component" value="Unassembled WGS sequence"/>
</dbReference>
<evidence type="ECO:0000259" key="1">
    <source>
        <dbReference type="Pfam" id="PF10128"/>
    </source>
</evidence>
<feature type="domain" description="Glucose-6-phosphate dehydrogenase assembly protein OpcA C-terminal" evidence="2">
    <location>
        <begin position="166"/>
        <end position="296"/>
    </location>
</feature>
<feature type="domain" description="Glucose-6-phosphate dehydrogenase assembly protein OpcA N-terminal" evidence="1">
    <location>
        <begin position="51"/>
        <end position="160"/>
    </location>
</feature>
<organism evidence="3 4">
    <name type="scientific">Nesterenkonia aerolata</name>
    <dbReference type="NCBI Taxonomy" id="3074079"/>
    <lineage>
        <taxon>Bacteria</taxon>
        <taxon>Bacillati</taxon>
        <taxon>Actinomycetota</taxon>
        <taxon>Actinomycetes</taxon>
        <taxon>Micrococcales</taxon>
        <taxon>Micrococcaceae</taxon>
        <taxon>Nesterenkonia</taxon>
    </lineage>
</organism>
<dbReference type="PANTHER" id="PTHR38658">
    <property type="entry name" value="OXPP CYCLE PROTEIN OPCA-RELATED"/>
    <property type="match status" value="1"/>
</dbReference>
<dbReference type="InterPro" id="IPR004555">
    <property type="entry name" value="G6PDH_assembly_OpcA"/>
</dbReference>
<evidence type="ECO:0000313" key="3">
    <source>
        <dbReference type="EMBL" id="MDR8018602.1"/>
    </source>
</evidence>
<reference evidence="3 4" key="1">
    <citation type="submission" date="2023-09" db="EMBL/GenBank/DDBJ databases">
        <title>Description of three actinobacteria isolated from air of manufacturing shop in a pharmaceutical factory.</title>
        <authorList>
            <person name="Zhang D.-F."/>
        </authorList>
    </citation>
    <scope>NUCLEOTIDE SEQUENCE [LARGE SCALE GENOMIC DNA]</scope>
    <source>
        <strain evidence="3 4">LY-0111</strain>
    </source>
</reference>
<dbReference type="InterPro" id="IPR046802">
    <property type="entry name" value="OpcA_G6PD_C"/>
</dbReference>
<sequence length="319" mass="34145">MIVDIEDTTTAQVGKRLAVIREDGGVVALSRVLTLVILASNGRVEEAIAAANRASREHPCRIIVLAVGSREAETRLDAQIRVGGDAGASEVVVLRCGGELVDHQESTISSLLLPDAPVVAWWADEVPADVSDTPIGRLAHRRITDITQTAEPYAALEGLRSTYTAGDTDLCWTRLTRWRIQLASILDIVDPATITSITVDSPAEVPSAALLAAWLHRRLQVPVGLTCIAPGTVLTAVHLHTTDGEVVLSRPDGDIARLHLAEGPTQSVPLPVRTLEDCLAEELRRLDADEIFGEVLTEDLPQVDFSACVLTPTPPTPAD</sequence>
<dbReference type="InterPro" id="IPR046801">
    <property type="entry name" value="OpcA_G6PD_N"/>
</dbReference>
<dbReference type="Pfam" id="PF10128">
    <property type="entry name" value="OpcA_G6PD_assem"/>
    <property type="match status" value="1"/>
</dbReference>
<proteinExistence type="predicted"/>
<keyword evidence="4" id="KW-1185">Reference proteome</keyword>
<protein>
    <submittedName>
        <fullName evidence="3">Glucose-6-phosphate dehydrogenase assembly protein OpcA</fullName>
    </submittedName>
</protein>
<dbReference type="RefSeq" id="WP_310547588.1">
    <property type="nucleotide sequence ID" value="NZ_JAVKGR010000002.1"/>
</dbReference>
<name>A0ABU2DQ16_9MICC</name>
<dbReference type="Pfam" id="PF20171">
    <property type="entry name" value="OpcA_G6PD_C"/>
    <property type="match status" value="1"/>
</dbReference>
<comment type="caution">
    <text evidence="3">The sequence shown here is derived from an EMBL/GenBank/DDBJ whole genome shotgun (WGS) entry which is preliminary data.</text>
</comment>
<gene>
    <name evidence="3" type="ORF">RIL96_03365</name>
</gene>
<dbReference type="EMBL" id="JAVKGR010000002">
    <property type="protein sequence ID" value="MDR8018602.1"/>
    <property type="molecule type" value="Genomic_DNA"/>
</dbReference>
<dbReference type="PANTHER" id="PTHR38658:SF1">
    <property type="entry name" value="OXPP CYCLE PROTEIN OPCA-RELATED"/>
    <property type="match status" value="1"/>
</dbReference>
<evidence type="ECO:0000313" key="4">
    <source>
        <dbReference type="Proteomes" id="UP001251870"/>
    </source>
</evidence>
<evidence type="ECO:0000259" key="2">
    <source>
        <dbReference type="Pfam" id="PF20171"/>
    </source>
</evidence>
<accession>A0ABU2DQ16</accession>